<keyword evidence="5" id="KW-1185">Reference proteome</keyword>
<evidence type="ECO:0000256" key="2">
    <source>
        <dbReference type="SAM" id="Phobius"/>
    </source>
</evidence>
<evidence type="ECO:0000313" key="4">
    <source>
        <dbReference type="EMBL" id="CAG5889405.1"/>
    </source>
</evidence>
<sequence length="279" mass="31556">MSEDVTYTEVKFKKPKTKGEVSSSNETTYAEVNFSKSRLPVDVKNSSTRLPEVSVFTPCAAASANGGQRPAEPGRRSKVTSQLVVLLVLSVLLCATAVPLGLLFFRNAEMGKNITSVDLAQNLTDETYLRCDEGWEQHAGWCYSFNTMLLSWMGARDECRQKGGYLVKIDSREEQEFLEKRLREEMKEPEDKFWIGLTDSEEEGRWLWVDGSPLNESLTFWSQKEPDNWNDESHEGEDCVRMGEKGGALELKCWFDKSCKLPHKSICEKAPRVLTSSSV</sequence>
<dbReference type="InterPro" id="IPR033989">
    <property type="entry name" value="CD209-like_CTLD"/>
</dbReference>
<dbReference type="InterPro" id="IPR016186">
    <property type="entry name" value="C-type_lectin-like/link_sf"/>
</dbReference>
<dbReference type="Gene3D" id="3.10.100.10">
    <property type="entry name" value="Mannose-Binding Protein A, subunit A"/>
    <property type="match status" value="1"/>
</dbReference>
<feature type="domain" description="C-type lectin" evidence="3">
    <location>
        <begin position="138"/>
        <end position="268"/>
    </location>
</feature>
<evidence type="ECO:0000259" key="3">
    <source>
        <dbReference type="PROSITE" id="PS50041"/>
    </source>
</evidence>
<keyword evidence="1" id="KW-0430">Lectin</keyword>
<keyword evidence="2" id="KW-0472">Membrane</keyword>
<dbReference type="Proteomes" id="UP000677803">
    <property type="component" value="Unassembled WGS sequence"/>
</dbReference>
<accession>A0A8S4ALP4</accession>
<comment type="caution">
    <text evidence="4">The sequence shown here is derived from an EMBL/GenBank/DDBJ whole genome shotgun (WGS) entry which is preliminary data.</text>
</comment>
<dbReference type="SUPFAM" id="SSF56436">
    <property type="entry name" value="C-type lectin-like"/>
    <property type="match status" value="1"/>
</dbReference>
<dbReference type="AlphaFoldDB" id="A0A8S4ALP4"/>
<gene>
    <name evidence="4" type="ORF">MMEN_LOCUS6187</name>
</gene>
<dbReference type="SMART" id="SM00034">
    <property type="entry name" value="CLECT"/>
    <property type="match status" value="1"/>
</dbReference>
<keyword evidence="2" id="KW-0812">Transmembrane</keyword>
<reference evidence="4" key="1">
    <citation type="submission" date="2021-05" db="EMBL/GenBank/DDBJ databases">
        <authorList>
            <person name="Tigano A."/>
        </authorList>
    </citation>
    <scope>NUCLEOTIDE SEQUENCE</scope>
</reference>
<dbReference type="GO" id="GO:0030246">
    <property type="term" value="F:carbohydrate binding"/>
    <property type="evidence" value="ECO:0007669"/>
    <property type="project" value="UniProtKB-KW"/>
</dbReference>
<protein>
    <submittedName>
        <fullName evidence="4">(Atlantic silverside) hypothetical protein</fullName>
    </submittedName>
</protein>
<dbReference type="PANTHER" id="PTHR22803">
    <property type="entry name" value="MANNOSE, PHOSPHOLIPASE, LECTIN RECEPTOR RELATED"/>
    <property type="match status" value="1"/>
</dbReference>
<dbReference type="OrthoDB" id="2142683at2759"/>
<dbReference type="InterPro" id="IPR001304">
    <property type="entry name" value="C-type_lectin-like"/>
</dbReference>
<feature type="transmembrane region" description="Helical" evidence="2">
    <location>
        <begin position="83"/>
        <end position="105"/>
    </location>
</feature>
<proteinExistence type="predicted"/>
<dbReference type="InterPro" id="IPR050111">
    <property type="entry name" value="C-type_lectin/snaclec_domain"/>
</dbReference>
<dbReference type="CDD" id="cd03590">
    <property type="entry name" value="CLECT_DC-SIGN_like"/>
    <property type="match status" value="1"/>
</dbReference>
<organism evidence="4 5">
    <name type="scientific">Menidia menidia</name>
    <name type="common">Atlantic silverside</name>
    <dbReference type="NCBI Taxonomy" id="238744"/>
    <lineage>
        <taxon>Eukaryota</taxon>
        <taxon>Metazoa</taxon>
        <taxon>Chordata</taxon>
        <taxon>Craniata</taxon>
        <taxon>Vertebrata</taxon>
        <taxon>Euteleostomi</taxon>
        <taxon>Actinopterygii</taxon>
        <taxon>Neopterygii</taxon>
        <taxon>Teleostei</taxon>
        <taxon>Neoteleostei</taxon>
        <taxon>Acanthomorphata</taxon>
        <taxon>Ovalentaria</taxon>
        <taxon>Atherinomorphae</taxon>
        <taxon>Atheriniformes</taxon>
        <taxon>Atherinopsidae</taxon>
        <taxon>Menidiinae</taxon>
        <taxon>Menidia</taxon>
    </lineage>
</organism>
<dbReference type="PROSITE" id="PS50041">
    <property type="entry name" value="C_TYPE_LECTIN_2"/>
    <property type="match status" value="1"/>
</dbReference>
<dbReference type="EMBL" id="CAJRST010005557">
    <property type="protein sequence ID" value="CAG5889405.1"/>
    <property type="molecule type" value="Genomic_DNA"/>
</dbReference>
<dbReference type="Pfam" id="PF00059">
    <property type="entry name" value="Lectin_C"/>
    <property type="match status" value="1"/>
</dbReference>
<name>A0A8S4ALP4_9TELE</name>
<evidence type="ECO:0000313" key="5">
    <source>
        <dbReference type="Proteomes" id="UP000677803"/>
    </source>
</evidence>
<keyword evidence="2" id="KW-1133">Transmembrane helix</keyword>
<dbReference type="InterPro" id="IPR016187">
    <property type="entry name" value="CTDL_fold"/>
</dbReference>
<evidence type="ECO:0000256" key="1">
    <source>
        <dbReference type="ARBA" id="ARBA00022734"/>
    </source>
</evidence>